<feature type="transmembrane region" description="Helical" evidence="7">
    <location>
        <begin position="321"/>
        <end position="341"/>
    </location>
</feature>
<dbReference type="Pfam" id="PF03601">
    <property type="entry name" value="Cons_hypoth698"/>
    <property type="match status" value="1"/>
</dbReference>
<evidence type="ECO:0000313" key="8">
    <source>
        <dbReference type="EMBL" id="MDQ0165964.1"/>
    </source>
</evidence>
<comment type="subcellular location">
    <subcellularLocation>
        <location evidence="1">Cell membrane</location>
        <topology evidence="1">Multi-pass membrane protein</topology>
    </subcellularLocation>
</comment>
<reference evidence="8 9" key="1">
    <citation type="submission" date="2023-07" db="EMBL/GenBank/DDBJ databases">
        <title>Genomic Encyclopedia of Type Strains, Phase IV (KMG-IV): sequencing the most valuable type-strain genomes for metagenomic binning, comparative biology and taxonomic classification.</title>
        <authorList>
            <person name="Goeker M."/>
        </authorList>
    </citation>
    <scope>NUCLEOTIDE SEQUENCE [LARGE SCALE GENOMIC DNA]</scope>
    <source>
        <strain evidence="8 9">DSM 12751</strain>
    </source>
</reference>
<feature type="transmembrane region" description="Helical" evidence="7">
    <location>
        <begin position="260"/>
        <end position="279"/>
    </location>
</feature>
<gene>
    <name evidence="8" type="ORF">J2S11_001865</name>
</gene>
<evidence type="ECO:0000256" key="2">
    <source>
        <dbReference type="ARBA" id="ARBA00007977"/>
    </source>
</evidence>
<feature type="transmembrane region" description="Helical" evidence="7">
    <location>
        <begin position="133"/>
        <end position="155"/>
    </location>
</feature>
<evidence type="ECO:0000313" key="9">
    <source>
        <dbReference type="Proteomes" id="UP001235840"/>
    </source>
</evidence>
<dbReference type="Proteomes" id="UP001235840">
    <property type="component" value="Unassembled WGS sequence"/>
</dbReference>
<evidence type="ECO:0000256" key="6">
    <source>
        <dbReference type="ARBA" id="ARBA00023136"/>
    </source>
</evidence>
<comment type="caution">
    <text evidence="8">The sequence shown here is derived from an EMBL/GenBank/DDBJ whole genome shotgun (WGS) entry which is preliminary data.</text>
</comment>
<dbReference type="RefSeq" id="WP_307393754.1">
    <property type="nucleotide sequence ID" value="NZ_BAAADK010000032.1"/>
</dbReference>
<feature type="transmembrane region" description="Helical" evidence="7">
    <location>
        <begin position="161"/>
        <end position="183"/>
    </location>
</feature>
<dbReference type="PANTHER" id="PTHR30106">
    <property type="entry name" value="INNER MEMBRANE PROTEIN YEIH-RELATED"/>
    <property type="match status" value="1"/>
</dbReference>
<keyword evidence="6 7" id="KW-0472">Membrane</keyword>
<dbReference type="InterPro" id="IPR018383">
    <property type="entry name" value="UPF0324_pro"/>
</dbReference>
<evidence type="ECO:0000256" key="1">
    <source>
        <dbReference type="ARBA" id="ARBA00004651"/>
    </source>
</evidence>
<feature type="transmembrane region" description="Helical" evidence="7">
    <location>
        <begin position="12"/>
        <end position="35"/>
    </location>
</feature>
<keyword evidence="3" id="KW-1003">Cell membrane</keyword>
<keyword evidence="4 7" id="KW-0812">Transmembrane</keyword>
<dbReference type="PANTHER" id="PTHR30106:SF2">
    <property type="entry name" value="UPF0324 INNER MEMBRANE PROTEIN YEIH"/>
    <property type="match status" value="1"/>
</dbReference>
<sequence>MKNLTSTLYRLKNVITIDFIKGIFLTLLLASIAVYLSKLPVLSVIGAMILAIGLGVLWRHIFGQPTHTKEGVTFSSKMLLRAGIILMGFRINFNQIIEAGFSVILIDITVIVFTIVLVILIGRWLSLDRFYTALIAVGTAICGAAAIVAVAPLIGAKKAHTVLSIACISILGTIGTVVLTFVYPILNVDPYLYGFFVGATFQELAHVLAASAQGGSTSEEIAILVKLGRVVLLIPAAIVLAYLFKPSDAQEKNRVKLKKLPVPWFIVGFLASCMINTLVQLPQGFIHFSVSSSVFLLAMAMAGLGLSISFQDVKQAGYKPILVGGMGFLALVLLVPLLLLIF</sequence>
<keyword evidence="5 7" id="KW-1133">Transmembrane helix</keyword>
<proteinExistence type="inferred from homology"/>
<dbReference type="EMBL" id="JAUSTY010000006">
    <property type="protein sequence ID" value="MDQ0165964.1"/>
    <property type="molecule type" value="Genomic_DNA"/>
</dbReference>
<evidence type="ECO:0000256" key="3">
    <source>
        <dbReference type="ARBA" id="ARBA00022475"/>
    </source>
</evidence>
<evidence type="ECO:0000256" key="7">
    <source>
        <dbReference type="SAM" id="Phobius"/>
    </source>
</evidence>
<evidence type="ECO:0000256" key="4">
    <source>
        <dbReference type="ARBA" id="ARBA00022692"/>
    </source>
</evidence>
<feature type="transmembrane region" description="Helical" evidence="7">
    <location>
        <begin position="285"/>
        <end position="309"/>
    </location>
</feature>
<protein>
    <submittedName>
        <fullName evidence="8">Integral membrane protein (TIGR00698 family)</fullName>
    </submittedName>
</protein>
<feature type="transmembrane region" description="Helical" evidence="7">
    <location>
        <begin position="74"/>
        <end position="93"/>
    </location>
</feature>
<keyword evidence="9" id="KW-1185">Reference proteome</keyword>
<organism evidence="8 9">
    <name type="scientific">Caldalkalibacillus horti</name>
    <dbReference type="NCBI Taxonomy" id="77523"/>
    <lineage>
        <taxon>Bacteria</taxon>
        <taxon>Bacillati</taxon>
        <taxon>Bacillota</taxon>
        <taxon>Bacilli</taxon>
        <taxon>Bacillales</taxon>
        <taxon>Bacillaceae</taxon>
        <taxon>Caldalkalibacillus</taxon>
    </lineage>
</organism>
<accession>A0ABT9VYK1</accession>
<feature type="transmembrane region" description="Helical" evidence="7">
    <location>
        <begin position="41"/>
        <end position="62"/>
    </location>
</feature>
<evidence type="ECO:0000256" key="5">
    <source>
        <dbReference type="ARBA" id="ARBA00022989"/>
    </source>
</evidence>
<comment type="similarity">
    <text evidence="2">Belongs to the UPF0324 family.</text>
</comment>
<name>A0ABT9VYK1_9BACI</name>
<feature type="transmembrane region" description="Helical" evidence="7">
    <location>
        <begin position="99"/>
        <end position="121"/>
    </location>
</feature>
<feature type="transmembrane region" description="Helical" evidence="7">
    <location>
        <begin position="221"/>
        <end position="244"/>
    </location>
</feature>